<dbReference type="GO" id="GO:0008764">
    <property type="term" value="F:UDP-N-acetylmuramoylalanine-D-glutamate ligase activity"/>
    <property type="evidence" value="ECO:0007669"/>
    <property type="project" value="UniProtKB-EC"/>
</dbReference>
<proteinExistence type="inferred from homology"/>
<dbReference type="HAMAP" id="MF_00639">
    <property type="entry name" value="MurD"/>
    <property type="match status" value="1"/>
</dbReference>
<dbReference type="NCBIfam" id="TIGR01087">
    <property type="entry name" value="murD"/>
    <property type="match status" value="1"/>
</dbReference>
<evidence type="ECO:0000259" key="10">
    <source>
        <dbReference type="Pfam" id="PF08245"/>
    </source>
</evidence>
<evidence type="ECO:0000256" key="8">
    <source>
        <dbReference type="ARBA" id="ARBA00023306"/>
    </source>
</evidence>
<dbReference type="Pfam" id="PF02875">
    <property type="entry name" value="Mur_ligase_C"/>
    <property type="match status" value="1"/>
</dbReference>
<dbReference type="GO" id="GO:0005737">
    <property type="term" value="C:cytoplasm"/>
    <property type="evidence" value="ECO:0007669"/>
    <property type="project" value="UniProtKB-SubCell"/>
</dbReference>
<dbReference type="AlphaFoldDB" id="A0A6J6N2S4"/>
<dbReference type="GO" id="GO:0051301">
    <property type="term" value="P:cell division"/>
    <property type="evidence" value="ECO:0007669"/>
    <property type="project" value="UniProtKB-KW"/>
</dbReference>
<dbReference type="Gene3D" id="3.40.50.720">
    <property type="entry name" value="NAD(P)-binding Rossmann-like Domain"/>
    <property type="match status" value="1"/>
</dbReference>
<dbReference type="InterPro" id="IPR005762">
    <property type="entry name" value="MurD"/>
</dbReference>
<protein>
    <submittedName>
        <fullName evidence="11">Unannotated protein</fullName>
    </submittedName>
</protein>
<dbReference type="SUPFAM" id="SSF53623">
    <property type="entry name" value="MurD-like peptide ligases, catalytic domain"/>
    <property type="match status" value="1"/>
</dbReference>
<dbReference type="GO" id="GO:0004326">
    <property type="term" value="F:tetrahydrofolylpolyglutamate synthase activity"/>
    <property type="evidence" value="ECO:0007669"/>
    <property type="project" value="InterPro"/>
</dbReference>
<comment type="pathway">
    <text evidence="2">Cell wall biogenesis; peptidoglycan biosynthesis.</text>
</comment>
<comment type="subcellular location">
    <subcellularLocation>
        <location evidence="1">Cytoplasm</location>
    </subcellularLocation>
</comment>
<dbReference type="Pfam" id="PF08245">
    <property type="entry name" value="Mur_ligase_M"/>
    <property type="match status" value="1"/>
</dbReference>
<feature type="domain" description="Mur ligase central" evidence="10">
    <location>
        <begin position="127"/>
        <end position="311"/>
    </location>
</feature>
<keyword evidence="6" id="KW-0547">Nucleotide-binding</keyword>
<evidence type="ECO:0000256" key="6">
    <source>
        <dbReference type="ARBA" id="ARBA00022741"/>
    </source>
</evidence>
<dbReference type="InterPro" id="IPR013221">
    <property type="entry name" value="Mur_ligase_cen"/>
</dbReference>
<dbReference type="PROSITE" id="PS51257">
    <property type="entry name" value="PROKAR_LIPOPROTEIN"/>
    <property type="match status" value="1"/>
</dbReference>
<sequence>MGSRVIASLNRDSDWSSYHVVVAGIGIAGYACADALMQLGARVTVVDSGDGPMQRERAEILRTLEVSVELGYVGDVPACDLLVVSPGLRPSHQLITSAIGAGTPVWGELELAWRLRPSKSPAPWLVVTGTNGKTTTTMMLESMLSAGGFNAVAAGNIGTSLVDVVMHDSYEVIAVEVGAPQLPFLHSMSPHSAVCLNIADDHLDHFGSKAAYVAAKAKIFERTQIAAVYNADDLATRLLVEEADVVDGCRAIGFTLGVPGLSMLGVVDGALVDRAFIPNRQDMAQELALVSDVQPNAPHNVANALAAAALARAFGVEAKKIQTGLRTFVPAAHRIAYVATVDGVDFVDDSKATNTHAALTSLLAYPKVVWLAGGMAKGQEFADLVQQSRAHLRAVIVIGVDREIIAESVSRHAPDVPILSMDRTDTGVMREVVKAAMGFAKPGDTVLLAPGCASWDMFTDYGHRGATFADAVREFVALGAGDQR</sequence>
<dbReference type="PANTHER" id="PTHR43692">
    <property type="entry name" value="UDP-N-ACETYLMURAMOYLALANINE--D-GLUTAMATE LIGASE"/>
    <property type="match status" value="1"/>
</dbReference>
<accession>A0A6J6N2S4</accession>
<evidence type="ECO:0000256" key="4">
    <source>
        <dbReference type="ARBA" id="ARBA00022598"/>
    </source>
</evidence>
<dbReference type="PROSITE" id="PS01011">
    <property type="entry name" value="FOLYLPOLYGLU_SYNT_1"/>
    <property type="match status" value="1"/>
</dbReference>
<dbReference type="Pfam" id="PF21799">
    <property type="entry name" value="MurD-like_N"/>
    <property type="match status" value="1"/>
</dbReference>
<evidence type="ECO:0000256" key="1">
    <source>
        <dbReference type="ARBA" id="ARBA00004496"/>
    </source>
</evidence>
<keyword evidence="8" id="KW-0131">Cell cycle</keyword>
<dbReference type="Gene3D" id="3.90.190.20">
    <property type="entry name" value="Mur ligase, C-terminal domain"/>
    <property type="match status" value="1"/>
</dbReference>
<keyword evidence="4" id="KW-0436">Ligase</keyword>
<evidence type="ECO:0000256" key="5">
    <source>
        <dbReference type="ARBA" id="ARBA00022618"/>
    </source>
</evidence>
<keyword evidence="7" id="KW-0067">ATP-binding</keyword>
<evidence type="ECO:0000256" key="7">
    <source>
        <dbReference type="ARBA" id="ARBA00022840"/>
    </source>
</evidence>
<dbReference type="InterPro" id="IPR036565">
    <property type="entry name" value="Mur-like_cat_sf"/>
</dbReference>
<organism evidence="11">
    <name type="scientific">freshwater metagenome</name>
    <dbReference type="NCBI Taxonomy" id="449393"/>
    <lineage>
        <taxon>unclassified sequences</taxon>
        <taxon>metagenomes</taxon>
        <taxon>ecological metagenomes</taxon>
    </lineage>
</organism>
<dbReference type="InterPro" id="IPR004101">
    <property type="entry name" value="Mur_ligase_C"/>
</dbReference>
<evidence type="ECO:0000259" key="9">
    <source>
        <dbReference type="Pfam" id="PF02875"/>
    </source>
</evidence>
<dbReference type="SUPFAM" id="SSF51984">
    <property type="entry name" value="MurCD N-terminal domain"/>
    <property type="match status" value="1"/>
</dbReference>
<dbReference type="InterPro" id="IPR018109">
    <property type="entry name" value="Folylpolyglutamate_synth_CS"/>
</dbReference>
<dbReference type="GO" id="GO:0008360">
    <property type="term" value="P:regulation of cell shape"/>
    <property type="evidence" value="ECO:0007669"/>
    <property type="project" value="InterPro"/>
</dbReference>
<dbReference type="GO" id="GO:0009252">
    <property type="term" value="P:peptidoglycan biosynthetic process"/>
    <property type="evidence" value="ECO:0007669"/>
    <property type="project" value="UniProtKB-UniPathway"/>
</dbReference>
<name>A0A6J6N2S4_9ZZZZ</name>
<dbReference type="Gene3D" id="3.40.1190.10">
    <property type="entry name" value="Mur-like, catalytic domain"/>
    <property type="match status" value="1"/>
</dbReference>
<dbReference type="GO" id="GO:0005524">
    <property type="term" value="F:ATP binding"/>
    <property type="evidence" value="ECO:0007669"/>
    <property type="project" value="UniProtKB-KW"/>
</dbReference>
<keyword evidence="3" id="KW-0963">Cytoplasm</keyword>
<dbReference type="UniPathway" id="UPA00219"/>
<keyword evidence="5" id="KW-0132">Cell division</keyword>
<evidence type="ECO:0000256" key="2">
    <source>
        <dbReference type="ARBA" id="ARBA00004752"/>
    </source>
</evidence>
<feature type="domain" description="Mur ligase C-terminal" evidence="9">
    <location>
        <begin position="333"/>
        <end position="451"/>
    </location>
</feature>
<dbReference type="PANTHER" id="PTHR43692:SF1">
    <property type="entry name" value="UDP-N-ACETYLMURAMOYLALANINE--D-GLUTAMATE LIGASE"/>
    <property type="match status" value="1"/>
</dbReference>
<reference evidence="11" key="1">
    <citation type="submission" date="2020-05" db="EMBL/GenBank/DDBJ databases">
        <authorList>
            <person name="Chiriac C."/>
            <person name="Salcher M."/>
            <person name="Ghai R."/>
            <person name="Kavagutti S V."/>
        </authorList>
    </citation>
    <scope>NUCLEOTIDE SEQUENCE</scope>
</reference>
<dbReference type="EMBL" id="CAEZWW010000145">
    <property type="protein sequence ID" value="CAB4679558.1"/>
    <property type="molecule type" value="Genomic_DNA"/>
</dbReference>
<dbReference type="InterPro" id="IPR036615">
    <property type="entry name" value="Mur_ligase_C_dom_sf"/>
</dbReference>
<evidence type="ECO:0000256" key="3">
    <source>
        <dbReference type="ARBA" id="ARBA00022490"/>
    </source>
</evidence>
<gene>
    <name evidence="11" type="ORF">UFOPK2310_01136</name>
</gene>
<dbReference type="SUPFAM" id="SSF53244">
    <property type="entry name" value="MurD-like peptide ligases, peptide-binding domain"/>
    <property type="match status" value="1"/>
</dbReference>
<evidence type="ECO:0000313" key="11">
    <source>
        <dbReference type="EMBL" id="CAB4679558.1"/>
    </source>
</evidence>